<protein>
    <submittedName>
        <fullName evidence="3">Acyl-CoA synthetase FdrA</fullName>
    </submittedName>
</protein>
<dbReference type="Gene3D" id="3.40.50.720">
    <property type="entry name" value="NAD(P)-binding Rossmann-like Domain"/>
    <property type="match status" value="1"/>
</dbReference>
<keyword evidence="4" id="KW-1185">Reference proteome</keyword>
<dbReference type="Pfam" id="PF00549">
    <property type="entry name" value="Ligase_CoA"/>
    <property type="match status" value="1"/>
</dbReference>
<gene>
    <name evidence="3" type="primary">fdrA</name>
    <name evidence="3" type="ORF">SOASR030_29910</name>
</gene>
<dbReference type="PANTHER" id="PTHR11117">
    <property type="entry name" value="SUCCINYL-COA LIGASE SUBUNIT ALPHA"/>
    <property type="match status" value="1"/>
</dbReference>
<evidence type="ECO:0000259" key="2">
    <source>
        <dbReference type="Pfam" id="PF02629"/>
    </source>
</evidence>
<dbReference type="GO" id="GO:0005829">
    <property type="term" value="C:cytosol"/>
    <property type="evidence" value="ECO:0007669"/>
    <property type="project" value="TreeGrafter"/>
</dbReference>
<dbReference type="GO" id="GO:0006099">
    <property type="term" value="P:tricarboxylic acid cycle"/>
    <property type="evidence" value="ECO:0007669"/>
    <property type="project" value="TreeGrafter"/>
</dbReference>
<accession>A0AAV5N7D6</accession>
<dbReference type="EMBL" id="BRLH01000009">
    <property type="protein sequence ID" value="GKX56879.1"/>
    <property type="molecule type" value="Genomic_DNA"/>
</dbReference>
<dbReference type="Gene3D" id="3.40.50.261">
    <property type="entry name" value="Succinyl-CoA synthetase domains"/>
    <property type="match status" value="2"/>
</dbReference>
<evidence type="ECO:0000313" key="4">
    <source>
        <dbReference type="Proteomes" id="UP001058124"/>
    </source>
</evidence>
<dbReference type="InterPro" id="IPR016102">
    <property type="entry name" value="Succinyl-CoA_synth-like"/>
</dbReference>
<reference evidence="3" key="1">
    <citation type="submission" date="2022-06" db="EMBL/GenBank/DDBJ databases">
        <title>Draft genome sequences of Leminorella grimontii str. JCM5902.</title>
        <authorList>
            <person name="Wakabayashi Y."/>
            <person name="Kojima K."/>
        </authorList>
    </citation>
    <scope>NUCLEOTIDE SEQUENCE</scope>
    <source>
        <strain evidence="3">JCM 5902</strain>
    </source>
</reference>
<feature type="domain" description="ATP-citrate synthase/succinyl-CoA ligase C-terminal" evidence="1">
    <location>
        <begin position="337"/>
        <end position="487"/>
    </location>
</feature>
<dbReference type="InterPro" id="IPR005811">
    <property type="entry name" value="SUCC_ACL_C"/>
</dbReference>
<sequence>MIHAFIKKGSFQDSVSLMLISRKLSELPRVDEVSVMMGTPANKSLLTNTGFWHAMFDEATPNDICVAIKAEDNGDGALTQYVSEQLDEALAAIAQGQKGGKSLLKARRWDSAEQKLPDANLLLISIAGEYAAELADKALDRGKSVMIFSDNVSIEQEVALKTKARDKGLIVMGPDCGTAMIAGAPLAFANVLPKGRIGIIGASGTGIQELASQIALAGQGISHAIGLGGRDLSADVGGISALTALDMLAKDEQSKVLLFVSKPPAEAVRQRVFSAMKQINKPIVTLFLGVKHGETRDGNVYLADTLDEAARLAAALARVQEQAESLPAVKGKKIVGLYTGGTLAVEVAMLLAERLGAEVDSKHDRGTMLDADGHKIIDLGDDFYTQGKPHPMIDPSTRNQEIVNLSNRPDVGVLLLDVVIGYGAQQDPTGSLVDAVNKARDRRGEANPLAVIATVTGTEQDPQVRSAQIEALRAAGIAVVDTLPEAAMLSHGLIDSEGSRQADESAPLLNGVAVINAGLRSFAEDLQSAGVPVVHYQWAPIAGGNRKLANLLKQMQ</sequence>
<dbReference type="SUPFAM" id="SSF52210">
    <property type="entry name" value="Succinyl-CoA synthetase domains"/>
    <property type="match status" value="2"/>
</dbReference>
<name>A0AAV5N7D6_9GAMM</name>
<evidence type="ECO:0000313" key="3">
    <source>
        <dbReference type="EMBL" id="GKX56879.1"/>
    </source>
</evidence>
<dbReference type="Pfam" id="PF02629">
    <property type="entry name" value="CoA_binding"/>
    <property type="match status" value="1"/>
</dbReference>
<dbReference type="InterPro" id="IPR003781">
    <property type="entry name" value="CoA-bd"/>
</dbReference>
<dbReference type="GO" id="GO:0004775">
    <property type="term" value="F:succinate-CoA ligase (ADP-forming) activity"/>
    <property type="evidence" value="ECO:0007669"/>
    <property type="project" value="TreeGrafter"/>
</dbReference>
<dbReference type="GO" id="GO:0004776">
    <property type="term" value="F:succinate-CoA ligase (GDP-forming) activity"/>
    <property type="evidence" value="ECO:0007669"/>
    <property type="project" value="TreeGrafter"/>
</dbReference>
<evidence type="ECO:0000259" key="1">
    <source>
        <dbReference type="Pfam" id="PF00549"/>
    </source>
</evidence>
<dbReference type="GO" id="GO:0009361">
    <property type="term" value="C:succinate-CoA ligase complex (ADP-forming)"/>
    <property type="evidence" value="ECO:0007669"/>
    <property type="project" value="TreeGrafter"/>
</dbReference>
<feature type="domain" description="CoA-binding" evidence="2">
    <location>
        <begin position="195"/>
        <end position="287"/>
    </location>
</feature>
<organism evidence="3 4">
    <name type="scientific">Leminorella grimontii</name>
    <dbReference type="NCBI Taxonomy" id="82981"/>
    <lineage>
        <taxon>Bacteria</taxon>
        <taxon>Pseudomonadati</taxon>
        <taxon>Pseudomonadota</taxon>
        <taxon>Gammaproteobacteria</taxon>
        <taxon>Enterobacterales</taxon>
        <taxon>Budviciaceae</taxon>
        <taxon>Leminorella</taxon>
    </lineage>
</organism>
<dbReference type="AlphaFoldDB" id="A0AAV5N7D6"/>
<proteinExistence type="predicted"/>
<dbReference type="RefSeq" id="WP_027274999.1">
    <property type="nucleotide sequence ID" value="NZ_BRLH01000009.1"/>
</dbReference>
<dbReference type="PANTHER" id="PTHR11117:SF24">
    <property type="entry name" value="PROTEIN FDRA"/>
    <property type="match status" value="1"/>
</dbReference>
<dbReference type="NCBIfam" id="NF004760">
    <property type="entry name" value="PRK06091.1"/>
    <property type="match status" value="1"/>
</dbReference>
<dbReference type="Proteomes" id="UP001058124">
    <property type="component" value="Unassembled WGS sequence"/>
</dbReference>
<comment type="caution">
    <text evidence="3">The sequence shown here is derived from an EMBL/GenBank/DDBJ whole genome shotgun (WGS) entry which is preliminary data.</text>
</comment>